<organism evidence="2 3">
    <name type="scientific">Cellvibrio fontiphilus</name>
    <dbReference type="NCBI Taxonomy" id="1815559"/>
    <lineage>
        <taxon>Bacteria</taxon>
        <taxon>Pseudomonadati</taxon>
        <taxon>Pseudomonadota</taxon>
        <taxon>Gammaproteobacteria</taxon>
        <taxon>Cellvibrionales</taxon>
        <taxon>Cellvibrionaceae</taxon>
        <taxon>Cellvibrio</taxon>
    </lineage>
</organism>
<dbReference type="Gene3D" id="3.75.10.10">
    <property type="entry name" value="L-arginine/glycine Amidinotransferase, Chain A"/>
    <property type="match status" value="1"/>
</dbReference>
<dbReference type="PANTHER" id="PTHR31377">
    <property type="entry name" value="AGMATINE DEIMINASE-RELATED"/>
    <property type="match status" value="1"/>
</dbReference>
<dbReference type="Pfam" id="PF04371">
    <property type="entry name" value="PAD_porph"/>
    <property type="match status" value="1"/>
</dbReference>
<protein>
    <submittedName>
        <fullName evidence="2">Agmatine deiminase family protein</fullName>
    </submittedName>
</protein>
<keyword evidence="1" id="KW-0378">Hydrolase</keyword>
<dbReference type="RefSeq" id="WP_378117399.1">
    <property type="nucleotide sequence ID" value="NZ_JBHRTF010000003.1"/>
</dbReference>
<keyword evidence="3" id="KW-1185">Reference proteome</keyword>
<dbReference type="PANTHER" id="PTHR31377:SF0">
    <property type="entry name" value="AGMATINE DEIMINASE-RELATED"/>
    <property type="match status" value="1"/>
</dbReference>
<dbReference type="EMBL" id="JBHRTF010000003">
    <property type="protein sequence ID" value="MFC3115261.1"/>
    <property type="molecule type" value="Genomic_DNA"/>
</dbReference>
<reference evidence="3" key="1">
    <citation type="journal article" date="2019" name="Int. J. Syst. Evol. Microbiol.">
        <title>The Global Catalogue of Microorganisms (GCM) 10K type strain sequencing project: providing services to taxonomists for standard genome sequencing and annotation.</title>
        <authorList>
            <consortium name="The Broad Institute Genomics Platform"/>
            <consortium name="The Broad Institute Genome Sequencing Center for Infectious Disease"/>
            <person name="Wu L."/>
            <person name="Ma J."/>
        </authorList>
    </citation>
    <scope>NUCLEOTIDE SEQUENCE [LARGE SCALE GENOMIC DNA]</scope>
    <source>
        <strain evidence="3">KCTC 52237</strain>
    </source>
</reference>
<accession>A0ABV7FCD2</accession>
<evidence type="ECO:0000313" key="3">
    <source>
        <dbReference type="Proteomes" id="UP001595555"/>
    </source>
</evidence>
<dbReference type="SUPFAM" id="SSF55909">
    <property type="entry name" value="Pentein"/>
    <property type="match status" value="1"/>
</dbReference>
<sequence length="347" mass="39036">MSIQRLPAEWEPQDAVMLTWPHKNTAWNWILEDVTELYEALATVIVDYADVIIAVPDQMKEEVYARLEAMGAPMEYIHLYPCASDDTWARDHGPITVEADGVFKLLDFQFNGWGNKFPHAQDNQISKVLFNQEAFPYAVFEEQDWVLEGGSIETDGQGTLLTTSSCLLNKNRNPDLTRADIEARLKAAFGVRKVNWLDYGYLAGDDTDSHVDTLARLCPNNTIVYTACDDENDEHYAELKKMEAQLKTFTNADGEPYRLLPLPWSGPVLGRDSDERLPSTYANFLVINEAVLVPIYELPMDEDALEVVSQAFPGYEILGIPCNTLIEQGGSLHCITMQIPEGVLEPL</sequence>
<evidence type="ECO:0000313" key="2">
    <source>
        <dbReference type="EMBL" id="MFC3115261.1"/>
    </source>
</evidence>
<dbReference type="Proteomes" id="UP001595555">
    <property type="component" value="Unassembled WGS sequence"/>
</dbReference>
<gene>
    <name evidence="2" type="ORF">ACFODX_06805</name>
</gene>
<name>A0ABV7FCD2_9GAMM</name>
<evidence type="ECO:0000256" key="1">
    <source>
        <dbReference type="ARBA" id="ARBA00022801"/>
    </source>
</evidence>
<comment type="caution">
    <text evidence="2">The sequence shown here is derived from an EMBL/GenBank/DDBJ whole genome shotgun (WGS) entry which is preliminary data.</text>
</comment>
<proteinExistence type="predicted"/>
<dbReference type="InterPro" id="IPR007466">
    <property type="entry name" value="Peptidyl-Arg-deiminase_porph"/>
</dbReference>